<protein>
    <submittedName>
        <fullName evidence="1">Uncharacterized protein</fullName>
    </submittedName>
</protein>
<proteinExistence type="predicted"/>
<sequence>MGYSPVGFCFLSSTCAWDVTTFL</sequence>
<name>A0A0E9R7P0_ANGAN</name>
<dbReference type="AlphaFoldDB" id="A0A0E9R7P0"/>
<reference evidence="1" key="2">
    <citation type="journal article" date="2015" name="Fish Shellfish Immunol.">
        <title>Early steps in the European eel (Anguilla anguilla)-Vibrio vulnificus interaction in the gills: Role of the RtxA13 toxin.</title>
        <authorList>
            <person name="Callol A."/>
            <person name="Pajuelo D."/>
            <person name="Ebbesson L."/>
            <person name="Teles M."/>
            <person name="MacKenzie S."/>
            <person name="Amaro C."/>
        </authorList>
    </citation>
    <scope>NUCLEOTIDE SEQUENCE</scope>
</reference>
<evidence type="ECO:0000313" key="1">
    <source>
        <dbReference type="EMBL" id="JAH24767.1"/>
    </source>
</evidence>
<reference evidence="1" key="1">
    <citation type="submission" date="2014-11" db="EMBL/GenBank/DDBJ databases">
        <authorList>
            <person name="Amaro Gonzalez C."/>
        </authorList>
    </citation>
    <scope>NUCLEOTIDE SEQUENCE</scope>
</reference>
<accession>A0A0E9R7P0</accession>
<organism evidence="1">
    <name type="scientific">Anguilla anguilla</name>
    <name type="common">European freshwater eel</name>
    <name type="synonym">Muraena anguilla</name>
    <dbReference type="NCBI Taxonomy" id="7936"/>
    <lineage>
        <taxon>Eukaryota</taxon>
        <taxon>Metazoa</taxon>
        <taxon>Chordata</taxon>
        <taxon>Craniata</taxon>
        <taxon>Vertebrata</taxon>
        <taxon>Euteleostomi</taxon>
        <taxon>Actinopterygii</taxon>
        <taxon>Neopterygii</taxon>
        <taxon>Teleostei</taxon>
        <taxon>Anguilliformes</taxon>
        <taxon>Anguillidae</taxon>
        <taxon>Anguilla</taxon>
    </lineage>
</organism>
<dbReference type="EMBL" id="GBXM01083810">
    <property type="protein sequence ID" value="JAH24767.1"/>
    <property type="molecule type" value="Transcribed_RNA"/>
</dbReference>